<keyword evidence="3 8" id="KW-1134">Transmembrane beta strand</keyword>
<comment type="similarity">
    <text evidence="8 9">Belongs to the TonB-dependent receptor family.</text>
</comment>
<dbReference type="AlphaFoldDB" id="A0A6I0JR72"/>
<dbReference type="InterPro" id="IPR012910">
    <property type="entry name" value="Plug_dom"/>
</dbReference>
<organism evidence="14 15">
    <name type="scientific">Bacteroides uniformis</name>
    <dbReference type="NCBI Taxonomy" id="820"/>
    <lineage>
        <taxon>Bacteria</taxon>
        <taxon>Pseudomonadati</taxon>
        <taxon>Bacteroidota</taxon>
        <taxon>Bacteroidia</taxon>
        <taxon>Bacteroidales</taxon>
        <taxon>Bacteroidaceae</taxon>
        <taxon>Bacteroides</taxon>
    </lineage>
</organism>
<dbReference type="Pfam" id="PF13715">
    <property type="entry name" value="CarbopepD_reg_2"/>
    <property type="match status" value="1"/>
</dbReference>
<dbReference type="InterPro" id="IPR039426">
    <property type="entry name" value="TonB-dep_rcpt-like"/>
</dbReference>
<comment type="subcellular location">
    <subcellularLocation>
        <location evidence="1 8">Cell outer membrane</location>
        <topology evidence="1 8">Multi-pass membrane protein</topology>
    </subcellularLocation>
</comment>
<proteinExistence type="inferred from homology"/>
<dbReference type="NCBIfam" id="TIGR04056">
    <property type="entry name" value="OMP_RagA_SusC"/>
    <property type="match status" value="1"/>
</dbReference>
<dbReference type="Proteomes" id="UP000438773">
    <property type="component" value="Unassembled WGS sequence"/>
</dbReference>
<evidence type="ECO:0000313" key="13">
    <source>
        <dbReference type="EMBL" id="KAB4107960.1"/>
    </source>
</evidence>
<dbReference type="InterPro" id="IPR037066">
    <property type="entry name" value="Plug_dom_sf"/>
</dbReference>
<comment type="caution">
    <text evidence="14">The sequence shown here is derived from an EMBL/GenBank/DDBJ whole genome shotgun (WGS) entry which is preliminary data.</text>
</comment>
<evidence type="ECO:0000256" key="7">
    <source>
        <dbReference type="ARBA" id="ARBA00023237"/>
    </source>
</evidence>
<keyword evidence="6 8" id="KW-0472">Membrane</keyword>
<dbReference type="InterPro" id="IPR023997">
    <property type="entry name" value="TonB-dep_OMP_SusC/RagA_CS"/>
</dbReference>
<dbReference type="InterPro" id="IPR036942">
    <property type="entry name" value="Beta-barrel_TonB_sf"/>
</dbReference>
<evidence type="ECO:0000313" key="14">
    <source>
        <dbReference type="EMBL" id="KAB4121629.1"/>
    </source>
</evidence>
<evidence type="ECO:0000313" key="15">
    <source>
        <dbReference type="Proteomes" id="UP000438773"/>
    </source>
</evidence>
<name>A0A6I0JR72_BACUN</name>
<feature type="region of interest" description="Disordered" evidence="10">
    <location>
        <begin position="879"/>
        <end position="902"/>
    </location>
</feature>
<dbReference type="NCBIfam" id="TIGR04057">
    <property type="entry name" value="SusC_RagA_signa"/>
    <property type="match status" value="1"/>
</dbReference>
<dbReference type="Pfam" id="PF07715">
    <property type="entry name" value="Plug"/>
    <property type="match status" value="1"/>
</dbReference>
<evidence type="ECO:0000259" key="12">
    <source>
        <dbReference type="Pfam" id="PF07715"/>
    </source>
</evidence>
<evidence type="ECO:0000256" key="3">
    <source>
        <dbReference type="ARBA" id="ARBA00022452"/>
    </source>
</evidence>
<dbReference type="GO" id="GO:0009279">
    <property type="term" value="C:cell outer membrane"/>
    <property type="evidence" value="ECO:0007669"/>
    <property type="project" value="UniProtKB-SubCell"/>
</dbReference>
<evidence type="ECO:0000313" key="16">
    <source>
        <dbReference type="Proteomes" id="UP000441711"/>
    </source>
</evidence>
<dbReference type="SUPFAM" id="SSF49464">
    <property type="entry name" value="Carboxypeptidase regulatory domain-like"/>
    <property type="match status" value="1"/>
</dbReference>
<dbReference type="EMBL" id="WCUP01000012">
    <property type="protein sequence ID" value="KAB4107960.1"/>
    <property type="molecule type" value="Genomic_DNA"/>
</dbReference>
<reference evidence="15 16" key="1">
    <citation type="journal article" date="2019" name="Nat. Med.">
        <title>A library of human gut bacterial isolates paired with longitudinal multiomics data enables mechanistic microbiome research.</title>
        <authorList>
            <person name="Poyet M."/>
            <person name="Groussin M."/>
            <person name="Gibbons S.M."/>
            <person name="Avila-Pacheco J."/>
            <person name="Jiang X."/>
            <person name="Kearney S.M."/>
            <person name="Perrotta A.R."/>
            <person name="Berdy B."/>
            <person name="Zhao S."/>
            <person name="Lieberman T.D."/>
            <person name="Swanson P.K."/>
            <person name="Smith M."/>
            <person name="Roesemann S."/>
            <person name="Alexander J.E."/>
            <person name="Rich S.A."/>
            <person name="Livny J."/>
            <person name="Vlamakis H."/>
            <person name="Clish C."/>
            <person name="Bullock K."/>
            <person name="Deik A."/>
            <person name="Scott J."/>
            <person name="Pierce K.A."/>
            <person name="Xavier R.J."/>
            <person name="Alm E.J."/>
        </authorList>
    </citation>
    <scope>NUCLEOTIDE SEQUENCE [LARGE SCALE GENOMIC DNA]</scope>
    <source>
        <strain evidence="13 16">BIOML-A36</strain>
        <strain evidence="14 15">BIOML-A37</strain>
    </source>
</reference>
<dbReference type="SUPFAM" id="SSF56935">
    <property type="entry name" value="Porins"/>
    <property type="match status" value="1"/>
</dbReference>
<keyword evidence="5 9" id="KW-0798">TonB box</keyword>
<evidence type="ECO:0000256" key="2">
    <source>
        <dbReference type="ARBA" id="ARBA00022448"/>
    </source>
</evidence>
<dbReference type="Gene3D" id="2.60.40.1120">
    <property type="entry name" value="Carboxypeptidase-like, regulatory domain"/>
    <property type="match status" value="1"/>
</dbReference>
<evidence type="ECO:0000256" key="4">
    <source>
        <dbReference type="ARBA" id="ARBA00022692"/>
    </source>
</evidence>
<sequence length="1074" mass="121023">MEKHRILLLFTALLFGVVSVYAQQTKRIAGVVKDSSGETVIGANVRVKDATIGTITDIDGKFVLDVPENTVLQISFMGFAGQDIPVGNQSFFEITLKEDTQLLDEVVVVGYGTMRKKDLTGSVVQIKPDAMANEAPKTIQDIMRGTPGLKVGSDFSAKGGGSIEIRGQRSVGDISQGSPLIILDGMMFFGEFSEINPEDIGQIDVLKDASAAAVYGAKAANGVIIITTKKGKKGKPVVNFKANYGFVTKSAYREVFSPEGYMNYREDFYKSSTYGVNPDNGKYEEYQTRDSKGNLVVAPGYYDRWDRLPAGVSIDDWKAGSTYSDREIYGRRLGLGSAVLENYINGKSFDWYDHAFQTGINQDYNISISGGSDNMNYYMSVGYLSNEGVARGNEYSAVRANMKLSGKVTNWLEISGNVNFQDRTDGDIAIDVGSTVANSPYANYLDNNGKPTLYPMGEDAVGFKGYNYDFDRQYKDLEKGYMVLNSIFTAKITLPFNITYSFNASPRYQYFYDRYFESSDHPLWPSLTHGVNREQAKRFDWSLNNTINWDYTFAKKHHVNLTLVQEAEERQYWSDRIEARNILPTDALGFHNTQNASKEASSFKSNDSYHSATGMLARLFYSYDDRYMLTASIRRDGYSAFGQNNPYATFPSLALGWTFTNEKFFNWEPMNYGKLRVSWGKNGNRSLSDPYISLANLRRGTNLQGYLISSSGALDEMQYLIVDRLANPSLQWEKAVAYNVGLDFGFLDGRISGSLEGYVINTEDMILPKQLPIFSGFGSIATNLGEVQNRGFELTINTKNMKTENFEWNTSFNLSYNKNEIKHLYYENENILDDNGNIIGTKERDEYGKWFIGKPISTIWNYRVVGIWQPDELEEAAKVGQRPGDPKVANNYTADDKINADGSRTPVYNDHDKEHLGQSTSPLNWQMRNSFTIYKDFEFSFNIYSFWGRKTLETAYLNVDNGSNDVTYGFNKSKKKYWTPNNLTNEYARLESKGPTGVSNPGKLYDRSFIRLDNISLAYNVPKSFLSKFNVQNAKVFGTIRNVAVWSKDKWEYGDIESGGLATRTYTMGLNVTF</sequence>
<gene>
    <name evidence="13" type="ORF">GAQ70_16425</name>
    <name evidence="14" type="ORF">GAQ75_18140</name>
</gene>
<keyword evidence="2 8" id="KW-0813">Transport</keyword>
<dbReference type="Proteomes" id="UP000441711">
    <property type="component" value="Unassembled WGS sequence"/>
</dbReference>
<dbReference type="Gene3D" id="2.170.130.10">
    <property type="entry name" value="TonB-dependent receptor, plug domain"/>
    <property type="match status" value="1"/>
</dbReference>
<dbReference type="Gene3D" id="2.40.170.20">
    <property type="entry name" value="TonB-dependent receptor, beta-barrel domain"/>
    <property type="match status" value="1"/>
</dbReference>
<dbReference type="PROSITE" id="PS52016">
    <property type="entry name" value="TONB_DEPENDENT_REC_3"/>
    <property type="match status" value="1"/>
</dbReference>
<dbReference type="FunFam" id="2.60.40.1120:FF:000003">
    <property type="entry name" value="Outer membrane protein Omp121"/>
    <property type="match status" value="1"/>
</dbReference>
<dbReference type="EMBL" id="WCUQ01000012">
    <property type="protein sequence ID" value="KAB4121629.1"/>
    <property type="molecule type" value="Genomic_DNA"/>
</dbReference>
<keyword evidence="4 8" id="KW-0812">Transmembrane</keyword>
<evidence type="ECO:0000256" key="8">
    <source>
        <dbReference type="PROSITE-ProRule" id="PRU01360"/>
    </source>
</evidence>
<evidence type="ECO:0000256" key="6">
    <source>
        <dbReference type="ARBA" id="ARBA00023136"/>
    </source>
</evidence>
<dbReference type="Pfam" id="PF00593">
    <property type="entry name" value="TonB_dep_Rec_b-barrel"/>
    <property type="match status" value="1"/>
</dbReference>
<evidence type="ECO:0000259" key="11">
    <source>
        <dbReference type="Pfam" id="PF00593"/>
    </source>
</evidence>
<evidence type="ECO:0000256" key="9">
    <source>
        <dbReference type="RuleBase" id="RU003357"/>
    </source>
</evidence>
<feature type="domain" description="TonB-dependent receptor-like beta-barrel" evidence="11">
    <location>
        <begin position="435"/>
        <end position="961"/>
    </location>
</feature>
<dbReference type="RefSeq" id="WP_151853832.1">
    <property type="nucleotide sequence ID" value="NZ_WCUP01000012.1"/>
</dbReference>
<evidence type="ECO:0000256" key="1">
    <source>
        <dbReference type="ARBA" id="ARBA00004571"/>
    </source>
</evidence>
<accession>A0A6I0JR72</accession>
<dbReference type="InterPro" id="IPR023996">
    <property type="entry name" value="TonB-dep_OMP_SusC/RagA"/>
</dbReference>
<evidence type="ECO:0000256" key="10">
    <source>
        <dbReference type="SAM" id="MobiDB-lite"/>
    </source>
</evidence>
<protein>
    <submittedName>
        <fullName evidence="14">SusC/RagA family TonB-linked outer membrane protein</fullName>
    </submittedName>
</protein>
<dbReference type="InterPro" id="IPR000531">
    <property type="entry name" value="Beta-barrel_TonB"/>
</dbReference>
<evidence type="ECO:0000256" key="5">
    <source>
        <dbReference type="ARBA" id="ARBA00023077"/>
    </source>
</evidence>
<keyword evidence="7 8" id="KW-0998">Cell outer membrane</keyword>
<dbReference type="InterPro" id="IPR008969">
    <property type="entry name" value="CarboxyPept-like_regulatory"/>
</dbReference>
<feature type="domain" description="TonB-dependent receptor plug" evidence="12">
    <location>
        <begin position="116"/>
        <end position="223"/>
    </location>
</feature>